<comment type="pathway">
    <text evidence="1 7">Cell wall biogenesis; peptidoglycan biosynthesis.</text>
</comment>
<dbReference type="InterPro" id="IPR038063">
    <property type="entry name" value="Transpep_catalytic_dom"/>
</dbReference>
<comment type="similarity">
    <text evidence="2">Belongs to the YkuD family.</text>
</comment>
<evidence type="ECO:0000256" key="6">
    <source>
        <dbReference type="ARBA" id="ARBA00023316"/>
    </source>
</evidence>
<evidence type="ECO:0000256" key="7">
    <source>
        <dbReference type="PROSITE-ProRule" id="PRU01373"/>
    </source>
</evidence>
<feature type="chain" id="PRO_5045447305" evidence="8">
    <location>
        <begin position="25"/>
        <end position="336"/>
    </location>
</feature>
<dbReference type="PANTHER" id="PTHR30582:SF30">
    <property type="entry name" value="BLR4375 PROTEIN"/>
    <property type="match status" value="1"/>
</dbReference>
<name>A0ABT4KKZ2_9HYPH</name>
<reference evidence="10" key="1">
    <citation type="submission" date="2022-10" db="EMBL/GenBank/DDBJ databases">
        <title>Whole genome sequencing of three plant growth promoting bacteria isolated from Vachellia tortilis subsp. raddiana in Morocco.</title>
        <authorList>
            <person name="Hnini M."/>
            <person name="Zouagui R."/>
            <person name="Zouagui H."/>
            <person name="Chemao Elfihri M.-W."/>
            <person name="Ibrahimi A."/>
            <person name="Sbabou L."/>
            <person name="Aurag J."/>
        </authorList>
    </citation>
    <scope>NUCLEOTIDE SEQUENCE</scope>
    <source>
        <strain evidence="10">LMR678</strain>
    </source>
</reference>
<evidence type="ECO:0000256" key="3">
    <source>
        <dbReference type="ARBA" id="ARBA00022679"/>
    </source>
</evidence>
<dbReference type="Pfam" id="PF03734">
    <property type="entry name" value="YkuD"/>
    <property type="match status" value="1"/>
</dbReference>
<dbReference type="Proteomes" id="UP001079430">
    <property type="component" value="Unassembled WGS sequence"/>
</dbReference>
<sequence>MFMKNMVFLPALLAALLASGPCGAAGAQELRPEAVNKASLASIPPERPPKTPPRPEPAIVRLQVLLDRAGASPGVIDGYYGENVSKAIAGFEALRDLPVDGKLDPELLGRLSGDKPVIEPPVIEPYVISEEDARDLVERIPEDYSEQAEMKHLGYTSVAERLSERFHMDIDLLKALNPGSAFAVGDTVSVAMPGAAKEGKAKRIEARRRGGQVLAFAEDGSPLAVYPATIGSDETPSPSGTHKVKGVARMPPYVYNPKVNFKQGDNSEILTLPKGPNGPVGTVWIDLTKPTYGIHGTPEPSHIDKFGSHGCVRLTNWDAEELAAMVKPGVIVEFTD</sequence>
<dbReference type="RefSeq" id="WP_269282980.1">
    <property type="nucleotide sequence ID" value="NZ_JAPVOI010000004.1"/>
</dbReference>
<dbReference type="SUPFAM" id="SSF141523">
    <property type="entry name" value="L,D-transpeptidase catalytic domain-like"/>
    <property type="match status" value="1"/>
</dbReference>
<dbReference type="InterPro" id="IPR005490">
    <property type="entry name" value="LD_TPept_cat_dom"/>
</dbReference>
<keyword evidence="11" id="KW-1185">Reference proteome</keyword>
<evidence type="ECO:0000256" key="4">
    <source>
        <dbReference type="ARBA" id="ARBA00022960"/>
    </source>
</evidence>
<evidence type="ECO:0000256" key="8">
    <source>
        <dbReference type="SAM" id="SignalP"/>
    </source>
</evidence>
<evidence type="ECO:0000313" key="11">
    <source>
        <dbReference type="Proteomes" id="UP001079430"/>
    </source>
</evidence>
<evidence type="ECO:0000256" key="5">
    <source>
        <dbReference type="ARBA" id="ARBA00022984"/>
    </source>
</evidence>
<dbReference type="InterPro" id="IPR036366">
    <property type="entry name" value="PGBDSf"/>
</dbReference>
<keyword evidence="6 7" id="KW-0961">Cell wall biogenesis/degradation</keyword>
<organism evidence="10 11">
    <name type="scientific">Sinorhizobium psoraleae</name>
    <dbReference type="NCBI Taxonomy" id="520838"/>
    <lineage>
        <taxon>Bacteria</taxon>
        <taxon>Pseudomonadati</taxon>
        <taxon>Pseudomonadota</taxon>
        <taxon>Alphaproteobacteria</taxon>
        <taxon>Hyphomicrobiales</taxon>
        <taxon>Rhizobiaceae</taxon>
        <taxon>Sinorhizobium/Ensifer group</taxon>
        <taxon>Sinorhizobium</taxon>
    </lineage>
</organism>
<feature type="active site" description="Nucleophile" evidence="7">
    <location>
        <position position="311"/>
    </location>
</feature>
<feature type="active site" description="Proton donor/acceptor" evidence="7">
    <location>
        <position position="295"/>
    </location>
</feature>
<dbReference type="CDD" id="cd16913">
    <property type="entry name" value="YkuD_like"/>
    <property type="match status" value="1"/>
</dbReference>
<dbReference type="InterPro" id="IPR002477">
    <property type="entry name" value="Peptidoglycan-bd-like"/>
</dbReference>
<dbReference type="Pfam" id="PF01471">
    <property type="entry name" value="PG_binding_1"/>
    <property type="match status" value="1"/>
</dbReference>
<dbReference type="PROSITE" id="PS52029">
    <property type="entry name" value="LD_TPASE"/>
    <property type="match status" value="1"/>
</dbReference>
<keyword evidence="4 7" id="KW-0133">Cell shape</keyword>
<dbReference type="InterPro" id="IPR036365">
    <property type="entry name" value="PGBD-like_sf"/>
</dbReference>
<comment type="caution">
    <text evidence="10">The sequence shown here is derived from an EMBL/GenBank/DDBJ whole genome shotgun (WGS) entry which is preliminary data.</text>
</comment>
<dbReference type="Gene3D" id="1.10.101.10">
    <property type="entry name" value="PGBD-like superfamily/PGBD"/>
    <property type="match status" value="1"/>
</dbReference>
<protein>
    <submittedName>
        <fullName evidence="10">L,D-transpeptidase</fullName>
    </submittedName>
</protein>
<dbReference type="SUPFAM" id="SSF47090">
    <property type="entry name" value="PGBD-like"/>
    <property type="match status" value="1"/>
</dbReference>
<dbReference type="PANTHER" id="PTHR30582">
    <property type="entry name" value="L,D-TRANSPEPTIDASE"/>
    <property type="match status" value="1"/>
</dbReference>
<dbReference type="EMBL" id="JAPVOI010000004">
    <property type="protein sequence ID" value="MCZ4092514.1"/>
    <property type="molecule type" value="Genomic_DNA"/>
</dbReference>
<keyword evidence="3" id="KW-0808">Transferase</keyword>
<feature type="domain" description="L,D-TPase catalytic" evidence="9">
    <location>
        <begin position="202"/>
        <end position="335"/>
    </location>
</feature>
<evidence type="ECO:0000313" key="10">
    <source>
        <dbReference type="EMBL" id="MCZ4092514.1"/>
    </source>
</evidence>
<keyword evidence="5 7" id="KW-0573">Peptidoglycan synthesis</keyword>
<evidence type="ECO:0000256" key="2">
    <source>
        <dbReference type="ARBA" id="ARBA00005992"/>
    </source>
</evidence>
<keyword evidence="8" id="KW-0732">Signal</keyword>
<feature type="signal peptide" evidence="8">
    <location>
        <begin position="1"/>
        <end position="24"/>
    </location>
</feature>
<dbReference type="InterPro" id="IPR050979">
    <property type="entry name" value="LD-transpeptidase"/>
</dbReference>
<evidence type="ECO:0000259" key="9">
    <source>
        <dbReference type="PROSITE" id="PS52029"/>
    </source>
</evidence>
<accession>A0ABT4KKZ2</accession>
<dbReference type="Gene3D" id="2.40.440.10">
    <property type="entry name" value="L,D-transpeptidase catalytic domain-like"/>
    <property type="match status" value="1"/>
</dbReference>
<proteinExistence type="inferred from homology"/>
<evidence type="ECO:0000256" key="1">
    <source>
        <dbReference type="ARBA" id="ARBA00004752"/>
    </source>
</evidence>
<gene>
    <name evidence="10" type="ORF">O3W52_21305</name>
</gene>